<feature type="transmembrane region" description="Helical" evidence="7">
    <location>
        <begin position="20"/>
        <end position="44"/>
    </location>
</feature>
<evidence type="ECO:0000256" key="2">
    <source>
        <dbReference type="ARBA" id="ARBA00022448"/>
    </source>
</evidence>
<feature type="domain" description="ABC transmembrane type-1" evidence="8">
    <location>
        <begin position="80"/>
        <end position="279"/>
    </location>
</feature>
<dbReference type="InterPro" id="IPR000515">
    <property type="entry name" value="MetI-like"/>
</dbReference>
<dbReference type="GO" id="GO:0055085">
    <property type="term" value="P:transmembrane transport"/>
    <property type="evidence" value="ECO:0007669"/>
    <property type="project" value="InterPro"/>
</dbReference>
<dbReference type="Pfam" id="PF00528">
    <property type="entry name" value="BPD_transp_1"/>
    <property type="match status" value="1"/>
</dbReference>
<comment type="similarity">
    <text evidence="7">Belongs to the binding-protein-dependent transport system permease family.</text>
</comment>
<feature type="transmembrane region" description="Helical" evidence="7">
    <location>
        <begin position="84"/>
        <end position="103"/>
    </location>
</feature>
<comment type="caution">
    <text evidence="9">The sequence shown here is derived from an EMBL/GenBank/DDBJ whole genome shotgun (WGS) entry which is preliminary data.</text>
</comment>
<dbReference type="AlphaFoldDB" id="A0A917DR44"/>
<feature type="transmembrane region" description="Helical" evidence="7">
    <location>
        <begin position="146"/>
        <end position="167"/>
    </location>
</feature>
<dbReference type="PANTHER" id="PTHR43744:SF9">
    <property type="entry name" value="POLYGALACTURONAN_RHAMNOGALACTURONAN TRANSPORT SYSTEM PERMEASE PROTEIN YTCP"/>
    <property type="match status" value="1"/>
</dbReference>
<dbReference type="Proteomes" id="UP000612456">
    <property type="component" value="Unassembled WGS sequence"/>
</dbReference>
<protein>
    <submittedName>
        <fullName evidence="9">Sugar ABC transporter permease</fullName>
    </submittedName>
</protein>
<dbReference type="GO" id="GO:0005886">
    <property type="term" value="C:plasma membrane"/>
    <property type="evidence" value="ECO:0007669"/>
    <property type="project" value="UniProtKB-SubCell"/>
</dbReference>
<dbReference type="InterPro" id="IPR035906">
    <property type="entry name" value="MetI-like_sf"/>
</dbReference>
<keyword evidence="5 7" id="KW-1133">Transmembrane helix</keyword>
<gene>
    <name evidence="9" type="ORF">GCM10010911_19730</name>
</gene>
<evidence type="ECO:0000259" key="8">
    <source>
        <dbReference type="PROSITE" id="PS50928"/>
    </source>
</evidence>
<dbReference type="SUPFAM" id="SSF161098">
    <property type="entry name" value="MetI-like"/>
    <property type="match status" value="1"/>
</dbReference>
<dbReference type="Gene3D" id="1.10.3720.10">
    <property type="entry name" value="MetI-like"/>
    <property type="match status" value="1"/>
</dbReference>
<dbReference type="RefSeq" id="WP_188991375.1">
    <property type="nucleotide sequence ID" value="NZ_BMHP01000001.1"/>
</dbReference>
<organism evidence="9 10">
    <name type="scientific">Paenibacillus nasutitermitis</name>
    <dbReference type="NCBI Taxonomy" id="1652958"/>
    <lineage>
        <taxon>Bacteria</taxon>
        <taxon>Bacillati</taxon>
        <taxon>Bacillota</taxon>
        <taxon>Bacilli</taxon>
        <taxon>Bacillales</taxon>
        <taxon>Paenibacillaceae</taxon>
        <taxon>Paenibacillus</taxon>
    </lineage>
</organism>
<evidence type="ECO:0000313" key="10">
    <source>
        <dbReference type="Proteomes" id="UP000612456"/>
    </source>
</evidence>
<evidence type="ECO:0000256" key="4">
    <source>
        <dbReference type="ARBA" id="ARBA00022692"/>
    </source>
</evidence>
<comment type="subcellular location">
    <subcellularLocation>
        <location evidence="1 7">Cell membrane</location>
        <topology evidence="1 7">Multi-pass membrane protein</topology>
    </subcellularLocation>
</comment>
<proteinExistence type="inferred from homology"/>
<keyword evidence="6 7" id="KW-0472">Membrane</keyword>
<keyword evidence="2 7" id="KW-0813">Transport</keyword>
<keyword evidence="10" id="KW-1185">Reference proteome</keyword>
<evidence type="ECO:0000256" key="5">
    <source>
        <dbReference type="ARBA" id="ARBA00022989"/>
    </source>
</evidence>
<keyword evidence="3" id="KW-1003">Cell membrane</keyword>
<feature type="transmembrane region" description="Helical" evidence="7">
    <location>
        <begin position="115"/>
        <end position="134"/>
    </location>
</feature>
<sequence>MSTITNVKQKISDDKAFDVVIYIIAFVIIAIVLYPLLFVVSASFSDPAKIINGEVWLWPKGVTLDSYANVFKDERIWNAYKNTIMYTVVGTFINIVLTTLLAYPLSRKDLPERNFLMLFIVFTMFFSGGIIPTYLVVQNLGLIDSIWAMVIPSAIATYNVIVMRTFFQSSIPWELQEAALIDGCSNFRLFLRIILPLSKPIIAVMVLFYAVGHWNSFFSALIYLNDDHLYPLQIILREILIQNQSATDIGLTDFEMVKQIMLAESMKYAVIVIASLPVIVMYPFVQKYFVKGVMVGSIKG</sequence>
<dbReference type="PROSITE" id="PS50928">
    <property type="entry name" value="ABC_TM1"/>
    <property type="match status" value="1"/>
</dbReference>
<dbReference type="PANTHER" id="PTHR43744">
    <property type="entry name" value="ABC TRANSPORTER PERMEASE PROTEIN MG189-RELATED-RELATED"/>
    <property type="match status" value="1"/>
</dbReference>
<evidence type="ECO:0000313" key="9">
    <source>
        <dbReference type="EMBL" id="GGD61869.1"/>
    </source>
</evidence>
<name>A0A917DR44_9BACL</name>
<dbReference type="EMBL" id="BMHP01000001">
    <property type="protein sequence ID" value="GGD61869.1"/>
    <property type="molecule type" value="Genomic_DNA"/>
</dbReference>
<reference evidence="9" key="1">
    <citation type="journal article" date="2014" name="Int. J. Syst. Evol. Microbiol.">
        <title>Complete genome sequence of Corynebacterium casei LMG S-19264T (=DSM 44701T), isolated from a smear-ripened cheese.</title>
        <authorList>
            <consortium name="US DOE Joint Genome Institute (JGI-PGF)"/>
            <person name="Walter F."/>
            <person name="Albersmeier A."/>
            <person name="Kalinowski J."/>
            <person name="Ruckert C."/>
        </authorList>
    </citation>
    <scope>NUCLEOTIDE SEQUENCE</scope>
    <source>
        <strain evidence="9">CGMCC 1.15178</strain>
    </source>
</reference>
<evidence type="ECO:0000256" key="3">
    <source>
        <dbReference type="ARBA" id="ARBA00022475"/>
    </source>
</evidence>
<feature type="transmembrane region" description="Helical" evidence="7">
    <location>
        <begin position="266"/>
        <end position="285"/>
    </location>
</feature>
<dbReference type="CDD" id="cd06261">
    <property type="entry name" value="TM_PBP2"/>
    <property type="match status" value="1"/>
</dbReference>
<keyword evidence="4 7" id="KW-0812">Transmembrane</keyword>
<reference evidence="9" key="2">
    <citation type="submission" date="2020-09" db="EMBL/GenBank/DDBJ databases">
        <authorList>
            <person name="Sun Q."/>
            <person name="Zhou Y."/>
        </authorList>
    </citation>
    <scope>NUCLEOTIDE SEQUENCE</scope>
    <source>
        <strain evidence="9">CGMCC 1.15178</strain>
    </source>
</reference>
<evidence type="ECO:0000256" key="7">
    <source>
        <dbReference type="RuleBase" id="RU363032"/>
    </source>
</evidence>
<evidence type="ECO:0000256" key="1">
    <source>
        <dbReference type="ARBA" id="ARBA00004651"/>
    </source>
</evidence>
<evidence type="ECO:0000256" key="6">
    <source>
        <dbReference type="ARBA" id="ARBA00023136"/>
    </source>
</evidence>
<accession>A0A917DR44</accession>